<organism evidence="7 8">
    <name type="scientific">Dillenia turbinata</name>
    <dbReference type="NCBI Taxonomy" id="194707"/>
    <lineage>
        <taxon>Eukaryota</taxon>
        <taxon>Viridiplantae</taxon>
        <taxon>Streptophyta</taxon>
        <taxon>Embryophyta</taxon>
        <taxon>Tracheophyta</taxon>
        <taxon>Spermatophyta</taxon>
        <taxon>Magnoliopsida</taxon>
        <taxon>eudicotyledons</taxon>
        <taxon>Gunneridae</taxon>
        <taxon>Pentapetalae</taxon>
        <taxon>Dilleniales</taxon>
        <taxon>Dilleniaceae</taxon>
        <taxon>Dillenia</taxon>
    </lineage>
</organism>
<protein>
    <recommendedName>
        <fullName evidence="6">Late embryogenesis abundant protein LEA-2 subgroup domain-containing protein</fullName>
    </recommendedName>
</protein>
<evidence type="ECO:0000256" key="1">
    <source>
        <dbReference type="ARBA" id="ARBA00004167"/>
    </source>
</evidence>
<dbReference type="GO" id="GO:0098542">
    <property type="term" value="P:defense response to other organism"/>
    <property type="evidence" value="ECO:0007669"/>
    <property type="project" value="InterPro"/>
</dbReference>
<proteinExistence type="predicted"/>
<keyword evidence="2 5" id="KW-0812">Transmembrane</keyword>
<evidence type="ECO:0000313" key="8">
    <source>
        <dbReference type="Proteomes" id="UP001370490"/>
    </source>
</evidence>
<dbReference type="Proteomes" id="UP001370490">
    <property type="component" value="Unassembled WGS sequence"/>
</dbReference>
<dbReference type="Pfam" id="PF03168">
    <property type="entry name" value="LEA_2"/>
    <property type="match status" value="1"/>
</dbReference>
<name>A0AAN8YTJ4_9MAGN</name>
<evidence type="ECO:0000256" key="3">
    <source>
        <dbReference type="ARBA" id="ARBA00022989"/>
    </source>
</evidence>
<evidence type="ECO:0000256" key="4">
    <source>
        <dbReference type="ARBA" id="ARBA00023136"/>
    </source>
</evidence>
<evidence type="ECO:0000256" key="2">
    <source>
        <dbReference type="ARBA" id="ARBA00022692"/>
    </source>
</evidence>
<dbReference type="EMBL" id="JBAMMX010000028">
    <property type="protein sequence ID" value="KAK6912090.1"/>
    <property type="molecule type" value="Genomic_DNA"/>
</dbReference>
<evidence type="ECO:0000256" key="5">
    <source>
        <dbReference type="SAM" id="Phobius"/>
    </source>
</evidence>
<dbReference type="PANTHER" id="PTHR31234">
    <property type="entry name" value="LATE EMBRYOGENESIS ABUNDANT (LEA) HYDROXYPROLINE-RICH GLYCOPROTEIN FAMILY"/>
    <property type="match status" value="1"/>
</dbReference>
<feature type="transmembrane region" description="Helical" evidence="5">
    <location>
        <begin position="48"/>
        <end position="66"/>
    </location>
</feature>
<sequence>MAPKGEEEQHVLYTPLPPSPHPSPQPQNYVVLPIYVPFSLRLKWRSRLLAAAAILLLLPAAFYILWPSDPVIQIVRLKLNSFHVNTSPRLSLDLSLSLTLKVLNRDVYSMDYNSMNVSIAYRGRILGFVITNEGLVRPKSASYVDADLELDDVGVFSDMIFLVRDLAKGSIQFDTVSVVTGRLGLLFVGIPLKMTALQMDDVIGDMYFHTKRDLGF</sequence>
<evidence type="ECO:0000313" key="7">
    <source>
        <dbReference type="EMBL" id="KAK6912090.1"/>
    </source>
</evidence>
<keyword evidence="8" id="KW-1185">Reference proteome</keyword>
<accession>A0AAN8YTJ4</accession>
<keyword evidence="3 5" id="KW-1133">Transmembrane helix</keyword>
<dbReference type="AlphaFoldDB" id="A0AAN8YTJ4"/>
<dbReference type="InterPro" id="IPR044839">
    <property type="entry name" value="NDR1-like"/>
</dbReference>
<keyword evidence="4 5" id="KW-0472">Membrane</keyword>
<dbReference type="GO" id="GO:0016020">
    <property type="term" value="C:membrane"/>
    <property type="evidence" value="ECO:0007669"/>
    <property type="project" value="UniProtKB-SubCell"/>
</dbReference>
<gene>
    <name evidence="7" type="ORF">RJ641_024183</name>
</gene>
<evidence type="ECO:0000259" key="6">
    <source>
        <dbReference type="Pfam" id="PF03168"/>
    </source>
</evidence>
<comment type="subcellular location">
    <subcellularLocation>
        <location evidence="1">Membrane</location>
        <topology evidence="1">Single-pass membrane protein</topology>
    </subcellularLocation>
</comment>
<reference evidence="7 8" key="1">
    <citation type="submission" date="2023-12" db="EMBL/GenBank/DDBJ databases">
        <title>A high-quality genome assembly for Dillenia turbinata (Dilleniales).</title>
        <authorList>
            <person name="Chanderbali A."/>
        </authorList>
    </citation>
    <scope>NUCLEOTIDE SEQUENCE [LARGE SCALE GENOMIC DNA]</scope>
    <source>
        <strain evidence="7">LSX21</strain>
        <tissue evidence="7">Leaf</tissue>
    </source>
</reference>
<feature type="domain" description="Late embryogenesis abundant protein LEA-2 subgroup" evidence="6">
    <location>
        <begin position="99"/>
        <end position="194"/>
    </location>
</feature>
<comment type="caution">
    <text evidence="7">The sequence shown here is derived from an EMBL/GenBank/DDBJ whole genome shotgun (WGS) entry which is preliminary data.</text>
</comment>
<dbReference type="PANTHER" id="PTHR31234:SF69">
    <property type="entry name" value="EXPRESSED PROTEIN"/>
    <property type="match status" value="1"/>
</dbReference>
<dbReference type="InterPro" id="IPR004864">
    <property type="entry name" value="LEA_2"/>
</dbReference>